<evidence type="ECO:0000256" key="1">
    <source>
        <dbReference type="ARBA" id="ARBA00004689"/>
    </source>
</evidence>
<dbReference type="InterPro" id="IPR005671">
    <property type="entry name" value="LeuA_bact_synth"/>
</dbReference>
<evidence type="ECO:0000256" key="8">
    <source>
        <dbReference type="ARBA" id="ARBA00023304"/>
    </source>
</evidence>
<dbReference type="GO" id="GO:0003852">
    <property type="term" value="F:2-isopropylmalate synthase activity"/>
    <property type="evidence" value="ECO:0007669"/>
    <property type="project" value="UniProtKB-EC"/>
</dbReference>
<dbReference type="InterPro" id="IPR013709">
    <property type="entry name" value="2-isopropylmalate_synth_dimer"/>
</dbReference>
<dbReference type="STRING" id="1555241.A0A4P9XB68"/>
<comment type="pathway">
    <text evidence="1">Amino-acid biosynthesis; L-leucine biosynthesis; L-leucine from 3-methyl-2-oxobutanoate: step 1/4.</text>
</comment>
<dbReference type="InterPro" id="IPR000891">
    <property type="entry name" value="PYR_CT"/>
</dbReference>
<organism evidence="10 11">
    <name type="scientific">Caulochytrium protostelioides</name>
    <dbReference type="NCBI Taxonomy" id="1555241"/>
    <lineage>
        <taxon>Eukaryota</taxon>
        <taxon>Fungi</taxon>
        <taxon>Fungi incertae sedis</taxon>
        <taxon>Chytridiomycota</taxon>
        <taxon>Chytridiomycota incertae sedis</taxon>
        <taxon>Chytridiomycetes</taxon>
        <taxon>Caulochytriales</taxon>
        <taxon>Caulochytriaceae</taxon>
        <taxon>Caulochytrium</taxon>
    </lineage>
</organism>
<keyword evidence="6" id="KW-0808">Transferase</keyword>
<evidence type="ECO:0000256" key="7">
    <source>
        <dbReference type="ARBA" id="ARBA00022723"/>
    </source>
</evidence>
<dbReference type="SUPFAM" id="SSF110921">
    <property type="entry name" value="2-isopropylmalate synthase LeuA, allosteric (dimerisation) domain"/>
    <property type="match status" value="1"/>
</dbReference>
<dbReference type="EC" id="2.3.3.13" evidence="3"/>
<evidence type="ECO:0000256" key="6">
    <source>
        <dbReference type="ARBA" id="ARBA00022679"/>
    </source>
</evidence>
<dbReference type="InterPro" id="IPR013785">
    <property type="entry name" value="Aldolase_TIM"/>
</dbReference>
<dbReference type="PANTHER" id="PTHR10277:SF9">
    <property type="entry name" value="2-ISOPROPYLMALATE SYNTHASE 1, CHLOROPLASTIC-RELATED"/>
    <property type="match status" value="1"/>
</dbReference>
<comment type="similarity">
    <text evidence="2">Belongs to the alpha-IPM synthase/homocitrate synthase family. LeuA type 1 subfamily.</text>
</comment>
<proteinExistence type="inferred from homology"/>
<name>A0A4P9XB68_9FUNG</name>
<evidence type="ECO:0000313" key="10">
    <source>
        <dbReference type="EMBL" id="RKP02647.1"/>
    </source>
</evidence>
<dbReference type="Pfam" id="PF08502">
    <property type="entry name" value="LeuA_dimer"/>
    <property type="match status" value="1"/>
</dbReference>
<dbReference type="Pfam" id="PF00682">
    <property type="entry name" value="HMGL-like"/>
    <property type="match status" value="1"/>
</dbReference>
<dbReference type="AlphaFoldDB" id="A0A4P9XB68"/>
<dbReference type="Pfam" id="PF22617">
    <property type="entry name" value="HCS_D2"/>
    <property type="match status" value="1"/>
</dbReference>
<keyword evidence="5" id="KW-0028">Amino-acid biosynthesis</keyword>
<dbReference type="NCBIfam" id="NF002086">
    <property type="entry name" value="PRK00915.1-3"/>
    <property type="match status" value="1"/>
</dbReference>
<dbReference type="GO" id="GO:0009098">
    <property type="term" value="P:L-leucine biosynthetic process"/>
    <property type="evidence" value="ECO:0007669"/>
    <property type="project" value="UniProtKB-UniPathway"/>
</dbReference>
<dbReference type="GO" id="GO:0046872">
    <property type="term" value="F:metal ion binding"/>
    <property type="evidence" value="ECO:0007669"/>
    <property type="project" value="UniProtKB-KW"/>
</dbReference>
<dbReference type="EMBL" id="ML014138">
    <property type="protein sequence ID" value="RKP02647.1"/>
    <property type="molecule type" value="Genomic_DNA"/>
</dbReference>
<protein>
    <recommendedName>
        <fullName evidence="3">2-isopropylmalate synthase</fullName>
        <ecNumber evidence="3">2.3.3.13</ecNumber>
    </recommendedName>
</protein>
<dbReference type="OrthoDB" id="2015253at2759"/>
<keyword evidence="7" id="KW-0479">Metal-binding</keyword>
<dbReference type="PROSITE" id="PS50991">
    <property type="entry name" value="PYR_CT"/>
    <property type="match status" value="1"/>
</dbReference>
<evidence type="ECO:0000256" key="3">
    <source>
        <dbReference type="ARBA" id="ARBA00012973"/>
    </source>
</evidence>
<keyword evidence="4" id="KW-0432">Leucine biosynthesis</keyword>
<reference evidence="11" key="1">
    <citation type="journal article" date="2018" name="Nat. Microbiol.">
        <title>Leveraging single-cell genomics to expand the fungal tree of life.</title>
        <authorList>
            <person name="Ahrendt S.R."/>
            <person name="Quandt C.A."/>
            <person name="Ciobanu D."/>
            <person name="Clum A."/>
            <person name="Salamov A."/>
            <person name="Andreopoulos B."/>
            <person name="Cheng J.F."/>
            <person name="Woyke T."/>
            <person name="Pelin A."/>
            <person name="Henrissat B."/>
            <person name="Reynolds N.K."/>
            <person name="Benny G.L."/>
            <person name="Smith M.E."/>
            <person name="James T.Y."/>
            <person name="Grigoriev I.V."/>
        </authorList>
    </citation>
    <scope>NUCLEOTIDE SEQUENCE [LARGE SCALE GENOMIC DNA]</scope>
    <source>
        <strain evidence="11">ATCC 52028</strain>
    </source>
</reference>
<sequence>MAPVPKNAAGKEKLFIFDTTLRDGEQTPGVTLMVSEKIEIARQLSRLGVDICEAGFPAASVGDFESVQRVAREVGPLTEGRASGEPMTIVGLARSVPADIQRAYDAVKDAPKHRIHVFLATSDIHLEYKLRISREECVKRAVAAVTFAKSLCADIEFSPEDASRSDWEFLVTVLSAVVKAGATTLNIPDTVGYNTPEAFGELMAYLVKHVEGADQVVFSTHCHNDLGLATANTLAGVRGGARQVEVTINGIGERAGNTALEEVVMAIHTHAKSFPVYTDIDTRQIVPASQLVTKRTGCVIQVNKAIVGGNAFAHESGIHQDGMLKNRETYEIISPELIGLTQSNGLVLGKHSGRNAFRSHLEALLRDSPNHDLFVREPKLVDTLFVRFKEMADAKKSGVTDSDLYALLDEVLHLQSSGFESFRLEHCQDTSPLTTTTSRSAEDPRRGKRLQDAAVADGPVAAIFSAINRLVGIHDDRVLTRYEVQAVTEGSDALGRVVVRIAPSERAVASGDAAPAISERDMYQGAGTHEDILQASARAYLNAINKMLDAEAAKRRYGEAQQQERRVNV</sequence>
<dbReference type="InterPro" id="IPR054691">
    <property type="entry name" value="LeuA/HCS_post-cat"/>
</dbReference>
<dbReference type="Gene3D" id="3.30.160.270">
    <property type="match status" value="1"/>
</dbReference>
<dbReference type="PANTHER" id="PTHR10277">
    <property type="entry name" value="HOMOCITRATE SYNTHASE-RELATED"/>
    <property type="match status" value="1"/>
</dbReference>
<dbReference type="UniPathway" id="UPA00048">
    <property type="reaction ID" value="UER00070"/>
</dbReference>
<dbReference type="Proteomes" id="UP000274922">
    <property type="component" value="Unassembled WGS sequence"/>
</dbReference>
<dbReference type="Gene3D" id="1.10.238.260">
    <property type="match status" value="1"/>
</dbReference>
<evidence type="ECO:0000256" key="2">
    <source>
        <dbReference type="ARBA" id="ARBA00009396"/>
    </source>
</evidence>
<dbReference type="SUPFAM" id="SSF51569">
    <property type="entry name" value="Aldolase"/>
    <property type="match status" value="1"/>
</dbReference>
<dbReference type="FunFam" id="1.10.238.260:FF:000001">
    <property type="entry name" value="2-isopropylmalate synthase"/>
    <property type="match status" value="1"/>
</dbReference>
<feature type="domain" description="Pyruvate carboxyltransferase" evidence="9">
    <location>
        <begin position="14"/>
        <end position="286"/>
    </location>
</feature>
<dbReference type="InterPro" id="IPR050073">
    <property type="entry name" value="2-IPM_HCS-like"/>
</dbReference>
<dbReference type="InterPro" id="IPR036230">
    <property type="entry name" value="LeuA_allosteric_dom_sf"/>
</dbReference>
<dbReference type="PROSITE" id="PS00815">
    <property type="entry name" value="AIPM_HOMOCIT_SYNTH_1"/>
    <property type="match status" value="1"/>
</dbReference>
<dbReference type="Gene3D" id="3.20.20.70">
    <property type="entry name" value="Aldolase class I"/>
    <property type="match status" value="1"/>
</dbReference>
<dbReference type="SMART" id="SM00917">
    <property type="entry name" value="LeuA_dimer"/>
    <property type="match status" value="1"/>
</dbReference>
<dbReference type="InterPro" id="IPR002034">
    <property type="entry name" value="AIPM/Hcit_synth_CS"/>
</dbReference>
<dbReference type="CDD" id="cd07940">
    <property type="entry name" value="DRE_TIM_IPMS"/>
    <property type="match status" value="1"/>
</dbReference>
<evidence type="ECO:0000313" key="11">
    <source>
        <dbReference type="Proteomes" id="UP000274922"/>
    </source>
</evidence>
<dbReference type="GO" id="GO:0010177">
    <property type="term" value="F:methylthioalkylmalate synthase activity"/>
    <property type="evidence" value="ECO:0007669"/>
    <property type="project" value="UniProtKB-ARBA"/>
</dbReference>
<accession>A0A4P9XB68</accession>
<dbReference type="HAMAP" id="MF_01025">
    <property type="entry name" value="LeuA_type1"/>
    <property type="match status" value="1"/>
</dbReference>
<dbReference type="FunFam" id="3.20.20.70:FF:000010">
    <property type="entry name" value="2-isopropylmalate synthase"/>
    <property type="match status" value="1"/>
</dbReference>
<gene>
    <name evidence="10" type="ORF">CXG81DRAFT_10540</name>
</gene>
<keyword evidence="11" id="KW-1185">Reference proteome</keyword>
<dbReference type="PROSITE" id="PS00816">
    <property type="entry name" value="AIPM_HOMOCIT_SYNTH_2"/>
    <property type="match status" value="1"/>
</dbReference>
<keyword evidence="8" id="KW-0100">Branched-chain amino acid biosynthesis</keyword>
<evidence type="ECO:0000256" key="4">
    <source>
        <dbReference type="ARBA" id="ARBA00022430"/>
    </source>
</evidence>
<evidence type="ECO:0000256" key="5">
    <source>
        <dbReference type="ARBA" id="ARBA00022605"/>
    </source>
</evidence>
<evidence type="ECO:0000259" key="9">
    <source>
        <dbReference type="PROSITE" id="PS50991"/>
    </source>
</evidence>